<sequence length="83" mass="9563">MCSTTITITITIKEDNTNMIGFIPTRDNSNIDINVRENNACKLKKDDVFYTVDENDTIINKHTKERKNNDTIIHKHTGEPKNN</sequence>
<dbReference type="Proteomes" id="UP000008596">
    <property type="component" value="Segment"/>
</dbReference>
<dbReference type="RefSeq" id="NP_938386.1">
    <property type="nucleotide sequence ID" value="NC_005179.1"/>
</dbReference>
<evidence type="ECO:0000256" key="1">
    <source>
        <dbReference type="SAM" id="MobiDB-lite"/>
    </source>
</evidence>
<organismHost>
    <name type="scientific">Erythrocebus patas</name>
    <name type="common">Red guenon</name>
    <name type="synonym">Cercopithecus patas</name>
    <dbReference type="NCBI Taxonomy" id="9538"/>
</organismHost>
<proteinExistence type="predicted"/>
<reference evidence="2 3" key="1">
    <citation type="journal article" date="1995" name="J. Gen. Virol.">
        <title>Identification and characterization of the thymidine kinase gene of Yaba virus.</title>
        <authorList>
            <person name="Amano H."/>
            <person name="Ueda Y."/>
            <person name="Miyamura T."/>
        </authorList>
    </citation>
    <scope>NUCLEOTIDE SEQUENCE [LARGE SCALE GENOMIC DNA]</scope>
    <source>
        <strain evidence="3">VR587</strain>
    </source>
</reference>
<feature type="region of interest" description="Disordered" evidence="1">
    <location>
        <begin position="63"/>
        <end position="83"/>
    </location>
</feature>
<organism evidence="2 3">
    <name type="scientific">Yaba monkey tumor virus (strain VR587)</name>
    <name type="common">YMTV</name>
    <dbReference type="NCBI Taxonomy" id="928314"/>
    <lineage>
        <taxon>Viruses</taxon>
        <taxon>Varidnaviria</taxon>
        <taxon>Bamfordvirae</taxon>
        <taxon>Nucleocytoviricota</taxon>
        <taxon>Pokkesviricetes</taxon>
        <taxon>Chitovirales</taxon>
        <taxon>Poxviridae</taxon>
        <taxon>Chordopoxvirinae</taxon>
        <taxon>Yatapoxvirus</taxon>
        <taxon>Yatapoxvirus yabapox</taxon>
        <taxon>Yaba monkey tumor virus</taxon>
    </lineage>
</organism>
<reference evidence="2 3" key="3">
    <citation type="journal article" date="2003" name="Proc. Natl. Acad. Sci. U.S.A.">
        <title>A secreted high-affinity inhibitor of human TNF from Tanapox virus.</title>
        <authorList>
            <person name="Brunetti C.R."/>
            <person name="Paulose-Murphy M."/>
            <person name="Singh R."/>
            <person name="Qin J."/>
            <person name="Barrett J.W."/>
            <person name="Tardivel A."/>
            <person name="Schneider P."/>
            <person name="Essani K."/>
            <person name="McFadden G."/>
        </authorList>
    </citation>
    <scope>NUCLEOTIDE SEQUENCE [LARGE SCALE GENOMIC DNA]</scope>
    <source>
        <strain evidence="3">VR587</strain>
    </source>
</reference>
<dbReference type="KEGG" id="vg:2943630"/>
<organismHost>
    <name type="scientific">Papio hamadryas</name>
    <name type="common">Hamadryas baboon</name>
    <dbReference type="NCBI Taxonomy" id="9557"/>
</organismHost>
<evidence type="ECO:0000313" key="2">
    <source>
        <dbReference type="EMBL" id="AAR07487.1"/>
    </source>
</evidence>
<evidence type="ECO:0000313" key="3">
    <source>
        <dbReference type="Proteomes" id="UP000008596"/>
    </source>
</evidence>
<dbReference type="EMBL" id="AY386371">
    <property type="protein sequence ID" value="AAR07487.1"/>
    <property type="molecule type" value="Genomic_DNA"/>
</dbReference>
<organismHost>
    <name type="scientific">Macaca</name>
    <name type="common">macaques</name>
    <dbReference type="NCBI Taxonomy" id="9539"/>
</organismHost>
<feature type="compositionally biased region" description="Basic and acidic residues" evidence="1">
    <location>
        <begin position="66"/>
        <end position="83"/>
    </location>
</feature>
<accession>Q6TUN9</accession>
<protein>
    <submittedName>
        <fullName evidence="2">131R</fullName>
    </submittedName>
</protein>
<reference evidence="2 3" key="2">
    <citation type="journal article" date="2003" name="J. Virol.">
        <title>Complete genomic sequence and comparative analysis of the tumorigenic poxvirus Yaba monkey tumor virus.</title>
        <authorList>
            <person name="Brunetti C.R."/>
            <person name="Amano H."/>
            <person name="Ueda Y."/>
            <person name="Qin J."/>
            <person name="Miyamura T."/>
            <person name="Suzuki T."/>
            <person name="Li X."/>
            <person name="Barrett J.W."/>
            <person name="McFadden G."/>
        </authorList>
    </citation>
    <scope>NUCLEOTIDE SEQUENCE [LARGE SCALE GENOMIC DNA]</scope>
    <source>
        <strain evidence="3">VR587</strain>
    </source>
</reference>
<keyword evidence="3" id="KW-1185">Reference proteome</keyword>
<dbReference type="GeneID" id="2943630"/>
<name>Q6TUN9_YMTV5</name>
<organismHost>
    <name type="scientific">Homo sapiens</name>
    <name type="common">Human</name>
    <dbReference type="NCBI Taxonomy" id="9606"/>
</organismHost>